<sequence>MVFKTPSWVPQLPFDPPDDVTIAEFMSNPKYGRYPINRSKNPFTCSETGTTYGASEVAKREDCLARGLRKRLTPEELEGSEWNRVVTFFSYNSIDYVPATHAVHRLSGIVAAASAEYSAAELEYQLRQSGCKTIFTCAPLLPRALEAAAAVGIPNNRIFILSLPHFSSKITGHESIDDLIVAGQDEPPLEPVVWPVGQGERQVAYLCYSSGTSGFPKGVKISHRNVIANVLQLATYESITRRKEKITTQVTLGLLPFNHIYGLVLLGHLAPYRGDEVIVQTQHNLTKLLTAIQRFRIEKISVVPPILVQILASQDQCKAFDLSSIRHVHTGAAPLGRETSMELLKIYPDWKIIQGYGMTETAAVVAITDDSDIRHGSCGSLLPGAKAKIVDSNGKEVHEHDTPGELLVQSPSVVLGYLNNELATGETFVHQADGRWIRTGDEVVIRKSSAGHEHLVVVDRIKELIKVKGHQVAPAELEACILSHPAVSDCAVIGVKSERAGEVPRAVVVRTPDSLSIPEEKLVLEICKYVENNKARYKWLKGGIKFVDAIPKSPSGKILRRLVRDQENQAIQRSAKL</sequence>
<dbReference type="Proteomes" id="UP001148629">
    <property type="component" value="Unassembled WGS sequence"/>
</dbReference>
<keyword evidence="2" id="KW-1185">Reference proteome</keyword>
<accession>A0ACC1S1F6</accession>
<dbReference type="EMBL" id="JANRMS010001209">
    <property type="protein sequence ID" value="KAJ3530116.1"/>
    <property type="molecule type" value="Genomic_DNA"/>
</dbReference>
<gene>
    <name evidence="1" type="ORF">NM208_g9473</name>
</gene>
<organism evidence="1 2">
    <name type="scientific">Fusarium decemcellulare</name>
    <dbReference type="NCBI Taxonomy" id="57161"/>
    <lineage>
        <taxon>Eukaryota</taxon>
        <taxon>Fungi</taxon>
        <taxon>Dikarya</taxon>
        <taxon>Ascomycota</taxon>
        <taxon>Pezizomycotina</taxon>
        <taxon>Sordariomycetes</taxon>
        <taxon>Hypocreomycetidae</taxon>
        <taxon>Hypocreales</taxon>
        <taxon>Nectriaceae</taxon>
        <taxon>Fusarium</taxon>
        <taxon>Fusarium decemcellulare species complex</taxon>
    </lineage>
</organism>
<evidence type="ECO:0000313" key="2">
    <source>
        <dbReference type="Proteomes" id="UP001148629"/>
    </source>
</evidence>
<comment type="caution">
    <text evidence="1">The sequence shown here is derived from an EMBL/GenBank/DDBJ whole genome shotgun (WGS) entry which is preliminary data.</text>
</comment>
<reference evidence="1" key="1">
    <citation type="submission" date="2022-08" db="EMBL/GenBank/DDBJ databases">
        <title>Genome Sequence of Fusarium decemcellulare.</title>
        <authorList>
            <person name="Buettner E."/>
        </authorList>
    </citation>
    <scope>NUCLEOTIDE SEQUENCE</scope>
    <source>
        <strain evidence="1">Babe19</strain>
    </source>
</reference>
<name>A0ACC1S1F6_9HYPO</name>
<protein>
    <submittedName>
        <fullName evidence="1">Uncharacterized protein</fullName>
    </submittedName>
</protein>
<proteinExistence type="predicted"/>
<evidence type="ECO:0000313" key="1">
    <source>
        <dbReference type="EMBL" id="KAJ3530116.1"/>
    </source>
</evidence>